<proteinExistence type="predicted"/>
<feature type="non-terminal residue" evidence="3">
    <location>
        <position position="1"/>
    </location>
</feature>
<name>A0AAD5G204_AMBAR</name>
<gene>
    <name evidence="3" type="ORF">M8C21_031208</name>
</gene>
<dbReference type="AlphaFoldDB" id="A0AAD5G204"/>
<feature type="compositionally biased region" description="Acidic residues" evidence="1">
    <location>
        <begin position="30"/>
        <end position="39"/>
    </location>
</feature>
<organism evidence="3 4">
    <name type="scientific">Ambrosia artemisiifolia</name>
    <name type="common">Common ragweed</name>
    <dbReference type="NCBI Taxonomy" id="4212"/>
    <lineage>
        <taxon>Eukaryota</taxon>
        <taxon>Viridiplantae</taxon>
        <taxon>Streptophyta</taxon>
        <taxon>Embryophyta</taxon>
        <taxon>Tracheophyta</taxon>
        <taxon>Spermatophyta</taxon>
        <taxon>Magnoliopsida</taxon>
        <taxon>eudicotyledons</taxon>
        <taxon>Gunneridae</taxon>
        <taxon>Pentapetalae</taxon>
        <taxon>asterids</taxon>
        <taxon>campanulids</taxon>
        <taxon>Asterales</taxon>
        <taxon>Asteraceae</taxon>
        <taxon>Asteroideae</taxon>
        <taxon>Heliantheae alliance</taxon>
        <taxon>Heliantheae</taxon>
        <taxon>Ambrosia</taxon>
    </lineage>
</organism>
<sequence length="121" mass="13811">PMVEAFKEDEEFPKLLTLSKHSSSLTSSVDDNDEDDDVDNYDLEAVNHVINKPPEKRQRAPSSYNNFINSDVYIIREEIRRLKTQHPNMSHKQAFSTAAKNWAHSPLIQQNEDKSKGLGGD</sequence>
<comment type="caution">
    <text evidence="3">The sequence shown here is derived from an EMBL/GenBank/DDBJ whole genome shotgun (WGS) entry which is preliminary data.</text>
</comment>
<dbReference type="Pfam" id="PF04690">
    <property type="entry name" value="YABBY"/>
    <property type="match status" value="1"/>
</dbReference>
<evidence type="ECO:0000313" key="3">
    <source>
        <dbReference type="EMBL" id="KAI7724783.1"/>
    </source>
</evidence>
<accession>A0AAD5G204</accession>
<dbReference type="GO" id="GO:0048481">
    <property type="term" value="P:plant ovule development"/>
    <property type="evidence" value="ECO:0007669"/>
    <property type="project" value="TreeGrafter"/>
</dbReference>
<protein>
    <recommendedName>
        <fullName evidence="2">YABBY protein C-terminal domain-containing protein</fullName>
    </recommendedName>
</protein>
<dbReference type="PANTHER" id="PTHR31675:SF8">
    <property type="entry name" value="AXIAL REGULATOR YABBY 4"/>
    <property type="match status" value="1"/>
</dbReference>
<dbReference type="GO" id="GO:0005634">
    <property type="term" value="C:nucleus"/>
    <property type="evidence" value="ECO:0007669"/>
    <property type="project" value="TreeGrafter"/>
</dbReference>
<evidence type="ECO:0000313" key="4">
    <source>
        <dbReference type="Proteomes" id="UP001206925"/>
    </source>
</evidence>
<feature type="region of interest" description="Disordered" evidence="1">
    <location>
        <begin position="17"/>
        <end position="39"/>
    </location>
</feature>
<keyword evidence="4" id="KW-1185">Reference proteome</keyword>
<dbReference type="GO" id="GO:0045165">
    <property type="term" value="P:cell fate commitment"/>
    <property type="evidence" value="ECO:0007669"/>
    <property type="project" value="TreeGrafter"/>
</dbReference>
<dbReference type="Proteomes" id="UP001206925">
    <property type="component" value="Unassembled WGS sequence"/>
</dbReference>
<evidence type="ECO:0000259" key="2">
    <source>
        <dbReference type="Pfam" id="PF04690"/>
    </source>
</evidence>
<feature type="domain" description="YABBY protein C-terminal" evidence="2">
    <location>
        <begin position="42"/>
        <end position="111"/>
    </location>
</feature>
<evidence type="ECO:0000256" key="1">
    <source>
        <dbReference type="SAM" id="MobiDB-lite"/>
    </source>
</evidence>
<feature type="compositionally biased region" description="Basic and acidic residues" evidence="1">
    <location>
        <begin position="111"/>
        <end position="121"/>
    </location>
</feature>
<dbReference type="EMBL" id="JAMZMK010012160">
    <property type="protein sequence ID" value="KAI7724783.1"/>
    <property type="molecule type" value="Genomic_DNA"/>
</dbReference>
<dbReference type="GO" id="GO:0009944">
    <property type="term" value="P:polarity specification of adaxial/abaxial axis"/>
    <property type="evidence" value="ECO:0007669"/>
    <property type="project" value="TreeGrafter"/>
</dbReference>
<dbReference type="InterPro" id="IPR056775">
    <property type="entry name" value="YABBY_C"/>
</dbReference>
<feature type="region of interest" description="Disordered" evidence="1">
    <location>
        <begin position="86"/>
        <end position="121"/>
    </location>
</feature>
<feature type="compositionally biased region" description="Low complexity" evidence="1">
    <location>
        <begin position="17"/>
        <end position="29"/>
    </location>
</feature>
<dbReference type="PANTHER" id="PTHR31675">
    <property type="entry name" value="PROTEIN YABBY 6-RELATED"/>
    <property type="match status" value="1"/>
</dbReference>
<dbReference type="InterPro" id="IPR006780">
    <property type="entry name" value="YABBY"/>
</dbReference>
<feature type="compositionally biased region" description="Polar residues" evidence="1">
    <location>
        <begin position="86"/>
        <end position="99"/>
    </location>
</feature>
<reference evidence="3" key="1">
    <citation type="submission" date="2022-06" db="EMBL/GenBank/DDBJ databases">
        <title>Uncovering the hologenomic basis of an extraordinary plant invasion.</title>
        <authorList>
            <person name="Bieker V.C."/>
            <person name="Martin M.D."/>
            <person name="Gilbert T."/>
            <person name="Hodgins K."/>
            <person name="Battlay P."/>
            <person name="Petersen B."/>
            <person name="Wilson J."/>
        </authorList>
    </citation>
    <scope>NUCLEOTIDE SEQUENCE</scope>
    <source>
        <strain evidence="3">AA19_3_7</strain>
        <tissue evidence="3">Leaf</tissue>
    </source>
</reference>